<dbReference type="InterPro" id="IPR051121">
    <property type="entry name" value="FAH"/>
</dbReference>
<keyword evidence="6" id="KW-1185">Reference proteome</keyword>
<accession>A0AAX1SQV9</accession>
<evidence type="ECO:0000313" key="7">
    <source>
        <dbReference type="Proteomes" id="UP001299608"/>
    </source>
</evidence>
<dbReference type="GO" id="GO:0016787">
    <property type="term" value="F:hydrolase activity"/>
    <property type="evidence" value="ECO:0007669"/>
    <property type="project" value="UniProtKB-KW"/>
</dbReference>
<proteinExistence type="inferred from homology"/>
<dbReference type="Proteomes" id="UP001299608">
    <property type="component" value="Unassembled WGS sequence"/>
</dbReference>
<dbReference type="EMBL" id="JAKNGE010000001">
    <property type="protein sequence ID" value="MCG4743869.1"/>
    <property type="molecule type" value="Genomic_DNA"/>
</dbReference>
<dbReference type="Pfam" id="PF01557">
    <property type="entry name" value="FAA_hydrolase"/>
    <property type="match status" value="1"/>
</dbReference>
<dbReference type="GO" id="GO:0046872">
    <property type="term" value="F:metal ion binding"/>
    <property type="evidence" value="ECO:0007669"/>
    <property type="project" value="UniProtKB-KW"/>
</dbReference>
<dbReference type="RefSeq" id="WP_117556869.1">
    <property type="nucleotide sequence ID" value="NZ_BAABZL010000001.1"/>
</dbReference>
<sequence length="296" mass="32745">MKYIRFMAPGKEAEVGILLEGNRVIPASSFVPGLKKGDMMDFIKHAGISGGLPEPPVSGCLGEPVYDLDSVRLLAPIERPVHDILCVGVNYEDHLKETEEHLGEESFKKPPKAVYFSKRALRLMGPDGRIEGRLDVDEALDYEVELAVIIGKDGKKIPACRAEEYIFGYSIFNDISSRNLQTAHGQWFYGKSLDTYASMGPVIVGREELPFPVELEVKSFVNGQLRQHSNTRSFIHGIPWLISELSQCITLECGDIIATGTPSGVGMGYDPPRYMKKGDQVTCEIEKIGKLTNRIG</sequence>
<evidence type="ECO:0000313" key="6">
    <source>
        <dbReference type="Proteomes" id="UP000669239"/>
    </source>
</evidence>
<keyword evidence="2" id="KW-0479">Metal-binding</keyword>
<reference evidence="4" key="3">
    <citation type="submission" date="2022-01" db="EMBL/GenBank/DDBJ databases">
        <title>Collection of gut derived symbiotic bacterial strains cultured from healthy donors.</title>
        <authorList>
            <person name="Lin H."/>
            <person name="Kohout C."/>
            <person name="Waligurski E."/>
            <person name="Pamer E.G."/>
        </authorList>
    </citation>
    <scope>NUCLEOTIDE SEQUENCE</scope>
    <source>
        <strain evidence="4">DFI.6.55</strain>
    </source>
</reference>
<dbReference type="Proteomes" id="UP000669239">
    <property type="component" value="Unassembled WGS sequence"/>
</dbReference>
<comment type="similarity">
    <text evidence="1">Belongs to the FAH family.</text>
</comment>
<dbReference type="EMBL" id="JAAITT010000021">
    <property type="protein sequence ID" value="NSJ50024.1"/>
    <property type="molecule type" value="Genomic_DNA"/>
</dbReference>
<name>A0AAX1SQV9_9FIRM</name>
<dbReference type="GO" id="GO:0016853">
    <property type="term" value="F:isomerase activity"/>
    <property type="evidence" value="ECO:0007669"/>
    <property type="project" value="UniProtKB-ARBA"/>
</dbReference>
<dbReference type="FunFam" id="3.90.850.10:FF:000002">
    <property type="entry name" value="2-hydroxyhepta-2,4-diene-1,7-dioate isomerase"/>
    <property type="match status" value="1"/>
</dbReference>
<reference evidence="5" key="2">
    <citation type="submission" date="2020-02" db="EMBL/GenBank/DDBJ databases">
        <authorList>
            <person name="Littmann E."/>
            <person name="Sorbara M."/>
        </authorList>
    </citation>
    <scope>NUCLEOTIDE SEQUENCE</scope>
    <source>
        <strain evidence="5">MSK.1.17</strain>
    </source>
</reference>
<reference evidence="5 6" key="1">
    <citation type="journal article" date="2020" name="Cell Host Microbe">
        <title>Functional and Genomic Variation between Human-Derived Isolates of Lachnospiraceae Reveals Inter- and Intra-Species Diversity.</title>
        <authorList>
            <person name="Sorbara M.T."/>
            <person name="Littmann E.R."/>
            <person name="Fontana E."/>
            <person name="Moody T.U."/>
            <person name="Kohout C.E."/>
            <person name="Gjonbalaj M."/>
            <person name="Eaton V."/>
            <person name="Seok R."/>
            <person name="Leiner I.M."/>
            <person name="Pamer E.G."/>
        </authorList>
    </citation>
    <scope>NUCLEOTIDE SEQUENCE [LARGE SCALE GENOMIC DNA]</scope>
    <source>
        <strain evidence="5 6">MSK.1.17</strain>
    </source>
</reference>
<dbReference type="PANTHER" id="PTHR42796:SF4">
    <property type="entry name" value="FUMARYLACETOACETATE HYDROLASE DOMAIN-CONTAINING PROTEIN 2A"/>
    <property type="match status" value="1"/>
</dbReference>
<evidence type="ECO:0000313" key="4">
    <source>
        <dbReference type="EMBL" id="MCG4743869.1"/>
    </source>
</evidence>
<dbReference type="AlphaFoldDB" id="A0AAX1SQV9"/>
<keyword evidence="4" id="KW-0378">Hydrolase</keyword>
<gene>
    <name evidence="5" type="ORF">G5B36_15140</name>
    <name evidence="4" type="ORF">L0N08_00415</name>
</gene>
<evidence type="ECO:0000256" key="1">
    <source>
        <dbReference type="ARBA" id="ARBA00010211"/>
    </source>
</evidence>
<dbReference type="InterPro" id="IPR036663">
    <property type="entry name" value="Fumarylacetoacetase_C_sf"/>
</dbReference>
<dbReference type="PANTHER" id="PTHR42796">
    <property type="entry name" value="FUMARYLACETOACETATE HYDROLASE DOMAIN-CONTAINING PROTEIN 2A-RELATED"/>
    <property type="match status" value="1"/>
</dbReference>
<evidence type="ECO:0000259" key="3">
    <source>
        <dbReference type="Pfam" id="PF01557"/>
    </source>
</evidence>
<evidence type="ECO:0000256" key="2">
    <source>
        <dbReference type="ARBA" id="ARBA00022723"/>
    </source>
</evidence>
<evidence type="ECO:0000313" key="5">
    <source>
        <dbReference type="EMBL" id="NSJ50024.1"/>
    </source>
</evidence>
<dbReference type="GO" id="GO:0019752">
    <property type="term" value="P:carboxylic acid metabolic process"/>
    <property type="evidence" value="ECO:0007669"/>
    <property type="project" value="UniProtKB-ARBA"/>
</dbReference>
<dbReference type="InterPro" id="IPR011234">
    <property type="entry name" value="Fumarylacetoacetase-like_C"/>
</dbReference>
<dbReference type="SUPFAM" id="SSF56529">
    <property type="entry name" value="FAH"/>
    <property type="match status" value="1"/>
</dbReference>
<comment type="caution">
    <text evidence="4">The sequence shown here is derived from an EMBL/GenBank/DDBJ whole genome shotgun (WGS) entry which is preliminary data.</text>
</comment>
<protein>
    <submittedName>
        <fullName evidence="4">Fumarylacetoacetate hydrolase family protein</fullName>
    </submittedName>
</protein>
<organism evidence="4 7">
    <name type="scientific">Enterocloster aldenensis</name>
    <dbReference type="NCBI Taxonomy" id="358742"/>
    <lineage>
        <taxon>Bacteria</taxon>
        <taxon>Bacillati</taxon>
        <taxon>Bacillota</taxon>
        <taxon>Clostridia</taxon>
        <taxon>Lachnospirales</taxon>
        <taxon>Lachnospiraceae</taxon>
        <taxon>Enterocloster</taxon>
    </lineage>
</organism>
<dbReference type="Gene3D" id="3.90.850.10">
    <property type="entry name" value="Fumarylacetoacetase-like, C-terminal domain"/>
    <property type="match status" value="1"/>
</dbReference>
<feature type="domain" description="Fumarylacetoacetase-like C-terminal" evidence="3">
    <location>
        <begin position="84"/>
        <end position="295"/>
    </location>
</feature>
<dbReference type="GeneID" id="97204106"/>